<accession>A0ABU4UAL5</accession>
<dbReference type="EMBL" id="JAXARY010000002">
    <property type="protein sequence ID" value="MDX8126456.1"/>
    <property type="molecule type" value="Genomic_DNA"/>
</dbReference>
<dbReference type="RefSeq" id="WP_319960635.1">
    <property type="nucleotide sequence ID" value="NZ_JAXARY010000002.1"/>
</dbReference>
<proteinExistence type="predicted"/>
<evidence type="ECO:0008006" key="3">
    <source>
        <dbReference type="Google" id="ProtNLM"/>
    </source>
</evidence>
<gene>
    <name evidence="1" type="ORF">QLH52_04130</name>
</gene>
<keyword evidence="2" id="KW-1185">Reference proteome</keyword>
<evidence type="ECO:0000313" key="1">
    <source>
        <dbReference type="EMBL" id="MDX8126456.1"/>
    </source>
</evidence>
<organism evidence="1 2">
    <name type="scientific">Methylomonas defluvii</name>
    <dbReference type="NCBI Taxonomy" id="3045149"/>
    <lineage>
        <taxon>Bacteria</taxon>
        <taxon>Pseudomonadati</taxon>
        <taxon>Pseudomonadota</taxon>
        <taxon>Gammaproteobacteria</taxon>
        <taxon>Methylococcales</taxon>
        <taxon>Methylococcaceae</taxon>
        <taxon>Methylomonas</taxon>
    </lineage>
</organism>
<dbReference type="Proteomes" id="UP001284537">
    <property type="component" value="Unassembled WGS sequence"/>
</dbReference>
<sequence>MSKNNSTSTKEVNEFKIEDGKLCDSNASGIQPLCNFVAEITQDISVIDIDGVITHSYRISGINCLGVVLPTVEVRAVDFEKMDWPENSWGLDADIENLRGIKSKLAKAIKMNSKNVQKFSVYGFSGFVKIEEELGYVTTSGCIFADRFDTSIKAYVPGALVQYSVSNDYGGDFDLKENILEILHKTDCYKNNKSVSVVIKGFIFRSVLSYLNPLELSLFMVGGTGAYKTTAAMNFQSFFGRGFCDSGAPATFNDTGMAIESKRKSIQHGIMVADDFVTTVENKKNEDAAKADTFFRGVASKTSRDRCSANGQLIQTQYGGASILATGEHVPEGVLQSLNERITFLAIERSDVDIETLTRMSENAKAGDFEVLMFYFIQYIIKHEDKIKEEINKKSNNFRDRLKKDTNNTFHPRRYNNAASLLVGLYYFVRFALHHKVIHKKQANKIFREYLELIGQVMLEQERILNSNSAHTQLCDFILKGLKTNKFHLETYQKVENKCETDSLCIGWYDEKKSAVYIKSEAAVLNKMCKSVPENLKKILLVNSASFWRSILQENGLVKTDPNKTTIRRKPVLNGDSQRVYYLDIELDSAL</sequence>
<protein>
    <recommendedName>
        <fullName evidence="3">DUF927 domain-containing protein</fullName>
    </recommendedName>
</protein>
<evidence type="ECO:0000313" key="2">
    <source>
        <dbReference type="Proteomes" id="UP001284537"/>
    </source>
</evidence>
<reference evidence="1 2" key="1">
    <citation type="submission" date="2023-11" db="EMBL/GenBank/DDBJ databases">
        <authorList>
            <person name="Ouyang M.-Y."/>
        </authorList>
    </citation>
    <scope>NUCLEOTIDE SEQUENCE [LARGE SCALE GENOMIC DNA]</scope>
    <source>
        <strain evidence="1 2">OY6</strain>
    </source>
</reference>
<comment type="caution">
    <text evidence="1">The sequence shown here is derived from an EMBL/GenBank/DDBJ whole genome shotgun (WGS) entry which is preliminary data.</text>
</comment>
<name>A0ABU4UAL5_9GAMM</name>